<keyword evidence="1" id="KW-0812">Transmembrane</keyword>
<keyword evidence="1" id="KW-1133">Transmembrane helix</keyword>
<dbReference type="EMBL" id="CAJNOM010000120">
    <property type="protein sequence ID" value="CAF1088161.1"/>
    <property type="molecule type" value="Genomic_DNA"/>
</dbReference>
<evidence type="ECO:0000313" key="3">
    <source>
        <dbReference type="EMBL" id="CAF1088161.1"/>
    </source>
</evidence>
<dbReference type="Proteomes" id="UP000663832">
    <property type="component" value="Unassembled WGS sequence"/>
</dbReference>
<organism evidence="3 4">
    <name type="scientific">Adineta steineri</name>
    <dbReference type="NCBI Taxonomy" id="433720"/>
    <lineage>
        <taxon>Eukaryota</taxon>
        <taxon>Metazoa</taxon>
        <taxon>Spiralia</taxon>
        <taxon>Gnathifera</taxon>
        <taxon>Rotifera</taxon>
        <taxon>Eurotatoria</taxon>
        <taxon>Bdelloidea</taxon>
        <taxon>Adinetida</taxon>
        <taxon>Adinetidae</taxon>
        <taxon>Adineta</taxon>
    </lineage>
</organism>
<reference evidence="3" key="1">
    <citation type="submission" date="2021-02" db="EMBL/GenBank/DDBJ databases">
        <authorList>
            <person name="Nowell W R."/>
        </authorList>
    </citation>
    <scope>NUCLEOTIDE SEQUENCE</scope>
</reference>
<dbReference type="PANTHER" id="PTHR31389">
    <property type="entry name" value="LD39211P"/>
    <property type="match status" value="1"/>
</dbReference>
<dbReference type="OrthoDB" id="5954868at2759"/>
<dbReference type="Proteomes" id="UP000663877">
    <property type="component" value="Unassembled WGS sequence"/>
</dbReference>
<keyword evidence="4" id="KW-1185">Reference proteome</keyword>
<evidence type="ECO:0000256" key="1">
    <source>
        <dbReference type="SAM" id="Phobius"/>
    </source>
</evidence>
<comment type="caution">
    <text evidence="3">The sequence shown here is derived from an EMBL/GenBank/DDBJ whole genome shotgun (WGS) entry which is preliminary data.</text>
</comment>
<dbReference type="AlphaFoldDB" id="A0A814N8L6"/>
<name>A0A814N8L6_9BILA</name>
<protein>
    <submittedName>
        <fullName evidence="3">Uncharacterized protein</fullName>
    </submittedName>
</protein>
<keyword evidence="1" id="KW-0472">Membrane</keyword>
<proteinExistence type="predicted"/>
<feature type="transmembrane region" description="Helical" evidence="1">
    <location>
        <begin position="27"/>
        <end position="45"/>
    </location>
</feature>
<evidence type="ECO:0000313" key="2">
    <source>
        <dbReference type="EMBL" id="CAF0772678.1"/>
    </source>
</evidence>
<sequence length="491" mass="56640">MRPTSGVGHKPNLWLLFLFRLPKCVKLRHLLIMCFIPIIFTYLRLINHAPSDQRSNYKSLINGKIIFPSEDNNHLSDKCNFDQIESLLQYKPKNKSNNNININIINDNDNDKIDDTRPQPTIERLKTLFSILIFHEDKYRKALDYLGVFRFTDLSHTLIPFANNTQRLHEIYCLFQRYITISDNGHIDITPQFIEFLKQTSSYLSDGFHSHHPAWNTTSIQKPVIILAANSRFFDTLQASMRTVNQYFNDQNVAVYDLGFDANQLNLIKENCQRCIIIPFPFDELATVSPHVRSLPNFAWKPIIVQDAVRRFGTIIYGDTSVRYLTSNFDRILIDNLIRGFSCRELPGHYLSCFTLSGTFTWFNESSSVFDDVYIAEAGFVAVTDNFLSRLVLKTWVTCALDPDCISPSNSKTQCKRVGGSTGMHRYDQSAMVAVLSYYYFQSSRQNDKTDPAPYDMFSSIQQKVAEVRRFEGDSSYFTPKKSLIRNGTVK</sequence>
<dbReference type="EMBL" id="CAJNOI010000008">
    <property type="protein sequence ID" value="CAF0772678.1"/>
    <property type="molecule type" value="Genomic_DNA"/>
</dbReference>
<accession>A0A814N8L6</accession>
<gene>
    <name evidence="2" type="ORF">BJG266_LOCUS3664</name>
    <name evidence="3" type="ORF">QVE165_LOCUS19611</name>
</gene>
<evidence type="ECO:0000313" key="4">
    <source>
        <dbReference type="Proteomes" id="UP000663832"/>
    </source>
</evidence>
<dbReference type="PANTHER" id="PTHR31389:SF4">
    <property type="entry name" value="LD39211P"/>
    <property type="match status" value="1"/>
</dbReference>